<dbReference type="Proteomes" id="UP001302059">
    <property type="component" value="Unassembled WGS sequence"/>
</dbReference>
<gene>
    <name evidence="7" type="ORF">QOL99_08405</name>
</gene>
<dbReference type="EMBL" id="JASNGB010000062">
    <property type="protein sequence ID" value="MDL2344172.1"/>
    <property type="molecule type" value="Genomic_DNA"/>
</dbReference>
<feature type="domain" description="Tyr recombinase" evidence="5">
    <location>
        <begin position="156"/>
        <end position="335"/>
    </location>
</feature>
<dbReference type="InterPro" id="IPR044068">
    <property type="entry name" value="CB"/>
</dbReference>
<evidence type="ECO:0000256" key="3">
    <source>
        <dbReference type="ARBA" id="ARBA00023172"/>
    </source>
</evidence>
<name>A0ABT7JGI7_9DEIO</name>
<evidence type="ECO:0000313" key="8">
    <source>
        <dbReference type="Proteomes" id="UP001302059"/>
    </source>
</evidence>
<comment type="caution">
    <text evidence="7">The sequence shown here is derived from an EMBL/GenBank/DDBJ whole genome shotgun (WGS) entry which is preliminary data.</text>
</comment>
<dbReference type="InterPro" id="IPR013762">
    <property type="entry name" value="Integrase-like_cat_sf"/>
</dbReference>
<dbReference type="Gene3D" id="1.10.150.130">
    <property type="match status" value="1"/>
</dbReference>
<reference evidence="7 8" key="1">
    <citation type="submission" date="2023-05" db="EMBL/GenBank/DDBJ databases">
        <authorList>
            <person name="Gao F."/>
        </authorList>
    </citation>
    <scope>NUCLEOTIDE SEQUENCE [LARGE SCALE GENOMIC DNA]</scope>
    <source>
        <strain evidence="7 8">MIMF12</strain>
    </source>
</reference>
<accession>A0ABT7JGI7</accession>
<evidence type="ECO:0000259" key="6">
    <source>
        <dbReference type="PROSITE" id="PS51900"/>
    </source>
</evidence>
<proteinExistence type="predicted"/>
<keyword evidence="8" id="KW-1185">Reference proteome</keyword>
<dbReference type="Pfam" id="PF02899">
    <property type="entry name" value="Phage_int_SAM_1"/>
    <property type="match status" value="1"/>
</dbReference>
<keyword evidence="2 4" id="KW-0238">DNA-binding</keyword>
<dbReference type="InterPro" id="IPR004107">
    <property type="entry name" value="Integrase_SAM-like_N"/>
</dbReference>
<evidence type="ECO:0000256" key="2">
    <source>
        <dbReference type="ARBA" id="ARBA00023125"/>
    </source>
</evidence>
<dbReference type="SUPFAM" id="SSF56349">
    <property type="entry name" value="DNA breaking-rejoining enzymes"/>
    <property type="match status" value="1"/>
</dbReference>
<protein>
    <submittedName>
        <fullName evidence="7">Site-specific integrase</fullName>
    </submittedName>
</protein>
<dbReference type="Gene3D" id="1.10.443.10">
    <property type="entry name" value="Intergrase catalytic core"/>
    <property type="match status" value="1"/>
</dbReference>
<evidence type="ECO:0000256" key="4">
    <source>
        <dbReference type="PROSITE-ProRule" id="PRU01248"/>
    </source>
</evidence>
<keyword evidence="3" id="KW-0233">DNA recombination</keyword>
<dbReference type="PROSITE" id="PS51898">
    <property type="entry name" value="TYR_RECOMBINASE"/>
    <property type="match status" value="1"/>
</dbReference>
<dbReference type="InterPro" id="IPR010998">
    <property type="entry name" value="Integrase_recombinase_N"/>
</dbReference>
<keyword evidence="1" id="KW-0229">DNA integration</keyword>
<feature type="domain" description="Core-binding (CB)" evidence="6">
    <location>
        <begin position="46"/>
        <end position="132"/>
    </location>
</feature>
<dbReference type="Pfam" id="PF00589">
    <property type="entry name" value="Phage_integrase"/>
    <property type="match status" value="1"/>
</dbReference>
<dbReference type="RefSeq" id="WP_285522966.1">
    <property type="nucleotide sequence ID" value="NZ_JASNGB010000062.1"/>
</dbReference>
<dbReference type="CDD" id="cd00397">
    <property type="entry name" value="DNA_BRE_C"/>
    <property type="match status" value="1"/>
</dbReference>
<sequence length="337" mass="36758">MPEQLSGGELTLYRGDLLARTREWTSLHDEELRRRAVQAAGEKDVTSLVSLTTAYLTHAGASGVLTSPHTVAAYARGVRQFLTWAETQAVSLLRPGRHDGQSFVNALLAEGRAPAGVSQRVAAASCLYRALRWAGATEATPFQDVRVPRDPTPGLVKRPPYTDDELHDVLQVADVQARLLLLLTAHGGLRISEALALRWEELDEGARRLRVTSGKGRKSRVVAMSTSLARAVRDYRALYGPGGTEQLDGLRTTGLDRVFRFADAETARYHLGKAFQVAGVKFRGFHPGRKYAGTRLLGQVKDFGRVAAHLGHESVDTTRKGYAALPVDDLKGDLAGW</sequence>
<dbReference type="PANTHER" id="PTHR30349">
    <property type="entry name" value="PHAGE INTEGRASE-RELATED"/>
    <property type="match status" value="1"/>
</dbReference>
<evidence type="ECO:0000313" key="7">
    <source>
        <dbReference type="EMBL" id="MDL2344172.1"/>
    </source>
</evidence>
<evidence type="ECO:0000259" key="5">
    <source>
        <dbReference type="PROSITE" id="PS51898"/>
    </source>
</evidence>
<dbReference type="PROSITE" id="PS51900">
    <property type="entry name" value="CB"/>
    <property type="match status" value="1"/>
</dbReference>
<dbReference type="InterPro" id="IPR002104">
    <property type="entry name" value="Integrase_catalytic"/>
</dbReference>
<evidence type="ECO:0000256" key="1">
    <source>
        <dbReference type="ARBA" id="ARBA00022908"/>
    </source>
</evidence>
<dbReference type="InterPro" id="IPR011010">
    <property type="entry name" value="DNA_brk_join_enz"/>
</dbReference>
<dbReference type="PANTHER" id="PTHR30349:SF81">
    <property type="entry name" value="TYROSINE RECOMBINASE XERC"/>
    <property type="match status" value="1"/>
</dbReference>
<organism evidence="7 8">
    <name type="scientific">Deinococcus rhizophilus</name>
    <dbReference type="NCBI Taxonomy" id="3049544"/>
    <lineage>
        <taxon>Bacteria</taxon>
        <taxon>Thermotogati</taxon>
        <taxon>Deinococcota</taxon>
        <taxon>Deinococci</taxon>
        <taxon>Deinococcales</taxon>
        <taxon>Deinococcaceae</taxon>
        <taxon>Deinococcus</taxon>
    </lineage>
</organism>
<dbReference type="InterPro" id="IPR050090">
    <property type="entry name" value="Tyrosine_recombinase_XerCD"/>
</dbReference>